<evidence type="ECO:0000313" key="4">
    <source>
        <dbReference type="EMBL" id="SDJ35357.1"/>
    </source>
</evidence>
<dbReference type="RefSeq" id="WP_092699345.1">
    <property type="nucleotide sequence ID" value="NZ_FNFC01000002.1"/>
</dbReference>
<dbReference type="InterPro" id="IPR015797">
    <property type="entry name" value="NUDIX_hydrolase-like_dom_sf"/>
</dbReference>
<dbReference type="STRING" id="890420.SAMN05216226_102269"/>
<dbReference type="Proteomes" id="UP000198856">
    <property type="component" value="Unassembled WGS sequence"/>
</dbReference>
<dbReference type="Pfam" id="PF00293">
    <property type="entry name" value="NUDIX"/>
    <property type="match status" value="1"/>
</dbReference>
<dbReference type="EMBL" id="FNFC01000002">
    <property type="protein sequence ID" value="SDJ35357.1"/>
    <property type="molecule type" value="Genomic_DNA"/>
</dbReference>
<name>A0A1G8T1Q6_9EURY</name>
<dbReference type="Gene3D" id="3.90.79.10">
    <property type="entry name" value="Nucleoside Triphosphate Pyrophosphohydrolase"/>
    <property type="match status" value="1"/>
</dbReference>
<dbReference type="InterPro" id="IPR020084">
    <property type="entry name" value="NUDIX_hydrolase_CS"/>
</dbReference>
<reference evidence="4 5" key="1">
    <citation type="submission" date="2016-10" db="EMBL/GenBank/DDBJ databases">
        <authorList>
            <person name="de Groot N.N."/>
        </authorList>
    </citation>
    <scope>NUCLEOTIDE SEQUENCE [LARGE SCALE GENOMIC DNA]</scope>
    <source>
        <strain evidence="4 5">IBRC-M10015</strain>
    </source>
</reference>
<dbReference type="PANTHER" id="PTHR43046">
    <property type="entry name" value="GDP-MANNOSE MANNOSYL HYDROLASE"/>
    <property type="match status" value="1"/>
</dbReference>
<evidence type="ECO:0000256" key="1">
    <source>
        <dbReference type="ARBA" id="ARBA00001946"/>
    </source>
</evidence>
<dbReference type="SUPFAM" id="SSF55811">
    <property type="entry name" value="Nudix"/>
    <property type="match status" value="1"/>
</dbReference>
<dbReference type="OrthoDB" id="346422at2157"/>
<dbReference type="PANTHER" id="PTHR43046:SF16">
    <property type="entry name" value="ADP-RIBOSE PYROPHOSPHATASE YJHB-RELATED"/>
    <property type="match status" value="1"/>
</dbReference>
<dbReference type="InterPro" id="IPR000086">
    <property type="entry name" value="NUDIX_hydrolase_dom"/>
</dbReference>
<dbReference type="PROSITE" id="PS00893">
    <property type="entry name" value="NUDIX_BOX"/>
    <property type="match status" value="1"/>
</dbReference>
<protein>
    <submittedName>
        <fullName evidence="4">ADP-ribose pyrophosphatase YjhB, NUDIX family</fullName>
    </submittedName>
</protein>
<dbReference type="CDD" id="cd02883">
    <property type="entry name" value="NUDIX_Hydrolase"/>
    <property type="match status" value="1"/>
</dbReference>
<proteinExistence type="predicted"/>
<keyword evidence="5" id="KW-1185">Reference proteome</keyword>
<dbReference type="PRINTS" id="PR00502">
    <property type="entry name" value="NUDIXFAMILY"/>
</dbReference>
<dbReference type="InterPro" id="IPR020476">
    <property type="entry name" value="Nudix_hydrolase"/>
</dbReference>
<comment type="cofactor">
    <cofactor evidence="1">
        <name>Mg(2+)</name>
        <dbReference type="ChEBI" id="CHEBI:18420"/>
    </cofactor>
</comment>
<keyword evidence="2" id="KW-0378">Hydrolase</keyword>
<organism evidence="4 5">
    <name type="scientific">Halovenus aranensis</name>
    <dbReference type="NCBI Taxonomy" id="890420"/>
    <lineage>
        <taxon>Archaea</taxon>
        <taxon>Methanobacteriati</taxon>
        <taxon>Methanobacteriota</taxon>
        <taxon>Stenosarchaea group</taxon>
        <taxon>Halobacteria</taxon>
        <taxon>Halobacteriales</taxon>
        <taxon>Haloarculaceae</taxon>
        <taxon>Halovenus</taxon>
    </lineage>
</organism>
<evidence type="ECO:0000256" key="2">
    <source>
        <dbReference type="ARBA" id="ARBA00022801"/>
    </source>
</evidence>
<sequence>MTSVDDLWYLADEASQQAEQTYHRLAEQHEEFLEFETTKHVTRRRFRTVAARIEANGAPYGAHTLVQRPDGALLLVRHEALGLWVLPGGETDGDETFREAAVRELAEEAGIEAAYDGLGMLGRVHFRAGGHDTWGVLPLFGARATDTEPVVNDPDGEITAARWFEDLPEDTRDREHLETWREYNR</sequence>
<evidence type="ECO:0000259" key="3">
    <source>
        <dbReference type="PROSITE" id="PS51462"/>
    </source>
</evidence>
<accession>A0A1G8T1Q6</accession>
<dbReference type="GO" id="GO:0016787">
    <property type="term" value="F:hydrolase activity"/>
    <property type="evidence" value="ECO:0007669"/>
    <property type="project" value="UniProtKB-KW"/>
</dbReference>
<feature type="domain" description="Nudix hydrolase" evidence="3">
    <location>
        <begin position="55"/>
        <end position="185"/>
    </location>
</feature>
<dbReference type="AlphaFoldDB" id="A0A1G8T1Q6"/>
<evidence type="ECO:0000313" key="5">
    <source>
        <dbReference type="Proteomes" id="UP000198856"/>
    </source>
</evidence>
<gene>
    <name evidence="4" type="ORF">SAMN05216226_102269</name>
</gene>
<dbReference type="PROSITE" id="PS51462">
    <property type="entry name" value="NUDIX"/>
    <property type="match status" value="1"/>
</dbReference>